<proteinExistence type="predicted"/>
<dbReference type="OrthoDB" id="9790935at2"/>
<accession>A0A1G7VET0</accession>
<dbReference type="EMBL" id="FNBG01000066">
    <property type="protein sequence ID" value="SDG58326.1"/>
    <property type="molecule type" value="Genomic_DNA"/>
</dbReference>
<dbReference type="GO" id="GO:0003677">
    <property type="term" value="F:DNA binding"/>
    <property type="evidence" value="ECO:0007669"/>
    <property type="project" value="InterPro"/>
</dbReference>
<evidence type="ECO:0000259" key="1">
    <source>
        <dbReference type="Pfam" id="PF01548"/>
    </source>
</evidence>
<dbReference type="RefSeq" id="WP_139173183.1">
    <property type="nucleotide sequence ID" value="NZ_FNBG01000066.1"/>
</dbReference>
<gene>
    <name evidence="2" type="ORF">SAMN04488542_1667</name>
</gene>
<evidence type="ECO:0000313" key="2">
    <source>
        <dbReference type="EMBL" id="SDG58326.1"/>
    </source>
</evidence>
<dbReference type="GO" id="GO:0004803">
    <property type="term" value="F:transposase activity"/>
    <property type="evidence" value="ECO:0007669"/>
    <property type="project" value="InterPro"/>
</dbReference>
<dbReference type="InterPro" id="IPR002525">
    <property type="entry name" value="Transp_IS110-like_N"/>
</dbReference>
<protein>
    <submittedName>
        <fullName evidence="2">Transposase</fullName>
    </submittedName>
</protein>
<dbReference type="STRING" id="670482.SAMN04488542_1667"/>
<dbReference type="Pfam" id="PF01548">
    <property type="entry name" value="DEDD_Tnp_IS110"/>
    <property type="match status" value="1"/>
</dbReference>
<sequence>RVLVQYLQREAFEVILVNPLQAQRARRTGLRKVKTDESDAWHLGDLYYQEEDWLAHPIQKQAFTDLQFLTRQHEFVTSLYVQARLNMRALIDQVIPGYEQVFTDMFSKTSLNLISISKISFLQNCLLTKY</sequence>
<dbReference type="AlphaFoldDB" id="A0A1G7VET0"/>
<evidence type="ECO:0000313" key="3">
    <source>
        <dbReference type="Proteomes" id="UP000198972"/>
    </source>
</evidence>
<reference evidence="2 3" key="1">
    <citation type="submission" date="2016-10" db="EMBL/GenBank/DDBJ databases">
        <authorList>
            <person name="de Groot N.N."/>
        </authorList>
    </citation>
    <scope>NUCLEOTIDE SEQUENCE [LARGE SCALE GENOMIC DNA]</scope>
    <source>
        <strain evidence="2 3">DSM 28129</strain>
    </source>
</reference>
<organism evidence="2 3">
    <name type="scientific">Fontibacillus panacisegetis</name>
    <dbReference type="NCBI Taxonomy" id="670482"/>
    <lineage>
        <taxon>Bacteria</taxon>
        <taxon>Bacillati</taxon>
        <taxon>Bacillota</taxon>
        <taxon>Bacilli</taxon>
        <taxon>Bacillales</taxon>
        <taxon>Paenibacillaceae</taxon>
        <taxon>Fontibacillus</taxon>
    </lineage>
</organism>
<feature type="non-terminal residue" evidence="2">
    <location>
        <position position="1"/>
    </location>
</feature>
<dbReference type="GO" id="GO:0006313">
    <property type="term" value="P:DNA transposition"/>
    <property type="evidence" value="ECO:0007669"/>
    <property type="project" value="InterPro"/>
</dbReference>
<feature type="domain" description="Transposase IS110-like N-terminal" evidence="1">
    <location>
        <begin position="2"/>
        <end position="96"/>
    </location>
</feature>
<keyword evidence="3" id="KW-1185">Reference proteome</keyword>
<name>A0A1G7VET0_9BACL</name>
<dbReference type="Proteomes" id="UP000198972">
    <property type="component" value="Unassembled WGS sequence"/>
</dbReference>